<protein>
    <submittedName>
        <fullName evidence="2">Uncharacterized protein</fullName>
    </submittedName>
</protein>
<gene>
    <name evidence="2" type="ORF">PoB_006152700</name>
</gene>
<organism evidence="2 3">
    <name type="scientific">Plakobranchus ocellatus</name>
    <dbReference type="NCBI Taxonomy" id="259542"/>
    <lineage>
        <taxon>Eukaryota</taxon>
        <taxon>Metazoa</taxon>
        <taxon>Spiralia</taxon>
        <taxon>Lophotrochozoa</taxon>
        <taxon>Mollusca</taxon>
        <taxon>Gastropoda</taxon>
        <taxon>Heterobranchia</taxon>
        <taxon>Euthyneura</taxon>
        <taxon>Panpulmonata</taxon>
        <taxon>Sacoglossa</taxon>
        <taxon>Placobranchoidea</taxon>
        <taxon>Plakobranchidae</taxon>
        <taxon>Plakobranchus</taxon>
    </lineage>
</organism>
<name>A0AAV4CSZ3_9GAST</name>
<evidence type="ECO:0000256" key="1">
    <source>
        <dbReference type="SAM" id="MobiDB-lite"/>
    </source>
</evidence>
<evidence type="ECO:0000313" key="2">
    <source>
        <dbReference type="EMBL" id="GFO35022.1"/>
    </source>
</evidence>
<evidence type="ECO:0000313" key="3">
    <source>
        <dbReference type="Proteomes" id="UP000735302"/>
    </source>
</evidence>
<accession>A0AAV4CSZ3</accession>
<keyword evidence="3" id="KW-1185">Reference proteome</keyword>
<comment type="caution">
    <text evidence="2">The sequence shown here is derived from an EMBL/GenBank/DDBJ whole genome shotgun (WGS) entry which is preliminary data.</text>
</comment>
<sequence>MVSRLVISGWTVKQTKDPREKNIFTFIVLPQSLWPVSGMVKQELATLDKAAEWTRQPSLRICRRADQQSAQVPGSSLCEKQTGKESLRSNSPKPTLVIIEIVSLYYMTPVKEKIEIIFGNYSLF</sequence>
<reference evidence="2 3" key="1">
    <citation type="journal article" date="2021" name="Elife">
        <title>Chloroplast acquisition without the gene transfer in kleptoplastic sea slugs, Plakobranchus ocellatus.</title>
        <authorList>
            <person name="Maeda T."/>
            <person name="Takahashi S."/>
            <person name="Yoshida T."/>
            <person name="Shimamura S."/>
            <person name="Takaki Y."/>
            <person name="Nagai Y."/>
            <person name="Toyoda A."/>
            <person name="Suzuki Y."/>
            <person name="Arimoto A."/>
            <person name="Ishii H."/>
            <person name="Satoh N."/>
            <person name="Nishiyama T."/>
            <person name="Hasebe M."/>
            <person name="Maruyama T."/>
            <person name="Minagawa J."/>
            <person name="Obokata J."/>
            <person name="Shigenobu S."/>
        </authorList>
    </citation>
    <scope>NUCLEOTIDE SEQUENCE [LARGE SCALE GENOMIC DNA]</scope>
</reference>
<feature type="region of interest" description="Disordered" evidence="1">
    <location>
        <begin position="66"/>
        <end position="90"/>
    </location>
</feature>
<dbReference type="EMBL" id="BLXT01006951">
    <property type="protein sequence ID" value="GFO35022.1"/>
    <property type="molecule type" value="Genomic_DNA"/>
</dbReference>
<proteinExistence type="predicted"/>
<dbReference type="AlphaFoldDB" id="A0AAV4CSZ3"/>
<dbReference type="Proteomes" id="UP000735302">
    <property type="component" value="Unassembled WGS sequence"/>
</dbReference>